<dbReference type="PROSITE" id="PS00534">
    <property type="entry name" value="FERROCHELATASE"/>
    <property type="match status" value="1"/>
</dbReference>
<reference evidence="10" key="2">
    <citation type="submission" date="2021-04" db="EMBL/GenBank/DDBJ databases">
        <title>Novel species in family Eggerthellaceae.</title>
        <authorList>
            <person name="Zhang G."/>
        </authorList>
    </citation>
    <scope>NUCLEOTIDE SEQUENCE</scope>
    <source>
        <strain evidence="10">Zg-886</strain>
    </source>
</reference>
<dbReference type="CDD" id="cd00419">
    <property type="entry name" value="Ferrochelatase_C"/>
    <property type="match status" value="1"/>
</dbReference>
<feature type="binding site" evidence="7">
    <location>
        <position position="285"/>
    </location>
    <ligand>
        <name>Fe(2+)</name>
        <dbReference type="ChEBI" id="CHEBI:29033"/>
    </ligand>
</feature>
<evidence type="ECO:0000256" key="2">
    <source>
        <dbReference type="ARBA" id="ARBA00023004"/>
    </source>
</evidence>
<dbReference type="Gene3D" id="3.40.50.1400">
    <property type="match status" value="2"/>
</dbReference>
<dbReference type="KEGG" id="ebz:J7S26_04415"/>
<evidence type="ECO:0000256" key="1">
    <source>
        <dbReference type="ARBA" id="ARBA00004744"/>
    </source>
</evidence>
<dbReference type="InterPro" id="IPR001015">
    <property type="entry name" value="Ferrochelatase"/>
</dbReference>
<comment type="caution">
    <text evidence="7">Lacks conserved residue(s) required for the propagation of feature annotation.</text>
</comment>
<evidence type="ECO:0000256" key="6">
    <source>
        <dbReference type="ARBA" id="ARBA00024536"/>
    </source>
</evidence>
<evidence type="ECO:0000256" key="5">
    <source>
        <dbReference type="ARBA" id="ARBA00023244"/>
    </source>
</evidence>
<gene>
    <name evidence="10" type="primary">hemH</name>
    <name evidence="7" type="synonym">cpfC</name>
    <name evidence="9" type="ORF">GMI68_03195</name>
    <name evidence="10" type="ORF">J7S26_04415</name>
</gene>
<evidence type="ECO:0000313" key="10">
    <source>
        <dbReference type="EMBL" id="QTU83649.1"/>
    </source>
</evidence>
<feature type="binding site" evidence="7">
    <location>
        <position position="203"/>
    </location>
    <ligand>
        <name>Fe(2+)</name>
        <dbReference type="ChEBI" id="CHEBI:29033"/>
    </ligand>
</feature>
<dbReference type="HAMAP" id="MF_00323">
    <property type="entry name" value="Ferrochelatase"/>
    <property type="match status" value="1"/>
</dbReference>
<dbReference type="RefSeq" id="WP_166338833.1">
    <property type="nucleotide sequence ID" value="NZ_CP072829.1"/>
</dbReference>
<dbReference type="CDD" id="cd03411">
    <property type="entry name" value="Ferrochelatase_N"/>
    <property type="match status" value="1"/>
</dbReference>
<evidence type="ECO:0000313" key="9">
    <source>
        <dbReference type="EMBL" id="NHM13787.1"/>
    </source>
</evidence>
<sequence length="338" mass="36682">MTEKRQPRCGVVLVNTGSPAAPVPEAVRDYLSRFLSDPRIAPKTPAWPFILKSFILPRRSKASAARYASIWTEAGSPLAVAHAAIERKLQERFDAAGDAVAVKTAYSYSKPFFADALCELAALGVGKIVVLPLFPQTAFSQAAGTVVDAVDAACAQSAWGGEFVFIDGYGDDPGYIAALADAIRAAGFDPAPESGHRLFLSYHSIPLADVEAGDDYPDQVARTNALLADELGIGADRWRGGFQSRFDKERSWVSPFSADVLERFACEDGGTLFFVCPNFAVDCLETLYDIPNELEPAYRRALREAGRNDAGDVFVYVPCLNDSPAHIDVLFNLLKRHL</sequence>
<accession>A0A9E6STS0</accession>
<dbReference type="GO" id="GO:0005737">
    <property type="term" value="C:cytoplasm"/>
    <property type="evidence" value="ECO:0007669"/>
    <property type="project" value="UniProtKB-SubCell"/>
</dbReference>
<dbReference type="NCBIfam" id="TIGR00109">
    <property type="entry name" value="hemH"/>
    <property type="match status" value="1"/>
</dbReference>
<comment type="pathway">
    <text evidence="1 7 8">Porphyrin-containing compound metabolism; protoheme biosynthesis.</text>
</comment>
<evidence type="ECO:0000313" key="12">
    <source>
        <dbReference type="Proteomes" id="UP000671910"/>
    </source>
</evidence>
<evidence type="ECO:0000256" key="7">
    <source>
        <dbReference type="HAMAP-Rule" id="MF_00323"/>
    </source>
</evidence>
<keyword evidence="2 7" id="KW-0408">Iron</keyword>
<dbReference type="InterPro" id="IPR033644">
    <property type="entry name" value="Ferrochelatase_C"/>
</dbReference>
<keyword evidence="11" id="KW-1185">Reference proteome</keyword>
<dbReference type="Pfam" id="PF00762">
    <property type="entry name" value="Ferrochelatase"/>
    <property type="match status" value="1"/>
</dbReference>
<comment type="subcellular location">
    <subcellularLocation>
        <location evidence="7 8">Cytoplasm</location>
    </subcellularLocation>
</comment>
<keyword evidence="5 7" id="KW-0627">Porphyrin biosynthesis</keyword>
<dbReference type="SUPFAM" id="SSF53800">
    <property type="entry name" value="Chelatase"/>
    <property type="match status" value="1"/>
</dbReference>
<evidence type="ECO:0000256" key="3">
    <source>
        <dbReference type="ARBA" id="ARBA00023133"/>
    </source>
</evidence>
<dbReference type="InterPro" id="IPR033659">
    <property type="entry name" value="Ferrochelatase_N"/>
</dbReference>
<dbReference type="AlphaFoldDB" id="A0A9E6STS0"/>
<evidence type="ECO:0000256" key="8">
    <source>
        <dbReference type="RuleBase" id="RU000607"/>
    </source>
</evidence>
<dbReference type="EMBL" id="CP072829">
    <property type="protein sequence ID" value="QTU83649.1"/>
    <property type="molecule type" value="Genomic_DNA"/>
</dbReference>
<protein>
    <recommendedName>
        <fullName evidence="7">Coproporphyrin III ferrochelatase</fullName>
        <ecNumber evidence="7">4.99.1.9</ecNumber>
    </recommendedName>
</protein>
<evidence type="ECO:0000256" key="4">
    <source>
        <dbReference type="ARBA" id="ARBA00023239"/>
    </source>
</evidence>
<keyword evidence="4 7" id="KW-0456">Lyase</keyword>
<organism evidence="10 12">
    <name type="scientific">Xiamenia xianingshaonis</name>
    <dbReference type="NCBI Taxonomy" id="2682776"/>
    <lineage>
        <taxon>Bacteria</taxon>
        <taxon>Bacillati</taxon>
        <taxon>Actinomycetota</taxon>
        <taxon>Coriobacteriia</taxon>
        <taxon>Eggerthellales</taxon>
        <taxon>Eggerthellaceae</taxon>
        <taxon>Xiamenia</taxon>
    </lineage>
</organism>
<keyword evidence="7 8" id="KW-0963">Cytoplasm</keyword>
<dbReference type="Proteomes" id="UP000636394">
    <property type="component" value="Unassembled WGS sequence"/>
</dbReference>
<evidence type="ECO:0000313" key="11">
    <source>
        <dbReference type="Proteomes" id="UP000636394"/>
    </source>
</evidence>
<comment type="function">
    <text evidence="7 8">Involved in coproporphyrin-dependent heme b biosynthesis. Catalyzes the insertion of ferrous iron into coproporphyrin III to form Fe-coproporphyrin III.</text>
</comment>
<dbReference type="EC" id="4.99.1.9" evidence="7"/>
<keyword evidence="3 7" id="KW-0350">Heme biosynthesis</keyword>
<dbReference type="EMBL" id="WPCR01000003">
    <property type="protein sequence ID" value="NHM13787.1"/>
    <property type="molecule type" value="Genomic_DNA"/>
</dbReference>
<dbReference type="PANTHER" id="PTHR11108">
    <property type="entry name" value="FERROCHELATASE"/>
    <property type="match status" value="1"/>
</dbReference>
<comment type="similarity">
    <text evidence="7 8">Belongs to the ferrochelatase family.</text>
</comment>
<dbReference type="Proteomes" id="UP000671910">
    <property type="component" value="Chromosome"/>
</dbReference>
<dbReference type="GO" id="GO:0006783">
    <property type="term" value="P:heme biosynthetic process"/>
    <property type="evidence" value="ECO:0007669"/>
    <property type="project" value="UniProtKB-UniRule"/>
</dbReference>
<feature type="binding site" evidence="7">
    <location>
        <begin position="66"/>
        <end position="67"/>
    </location>
    <ligand>
        <name>Fe-coproporphyrin III</name>
        <dbReference type="ChEBI" id="CHEBI:68438"/>
    </ligand>
</feature>
<dbReference type="PANTHER" id="PTHR11108:SF1">
    <property type="entry name" value="FERROCHELATASE, MITOCHONDRIAL"/>
    <property type="match status" value="1"/>
</dbReference>
<dbReference type="GO" id="GO:0046872">
    <property type="term" value="F:metal ion binding"/>
    <property type="evidence" value="ECO:0007669"/>
    <property type="project" value="UniProtKB-UniRule"/>
</dbReference>
<reference evidence="9 11" key="1">
    <citation type="submission" date="2019-11" db="EMBL/GenBank/DDBJ databases">
        <title>Eggerthellaceae novel genus isolated from the rectal contents of marmort.</title>
        <authorList>
            <person name="Zhang G."/>
        </authorList>
    </citation>
    <scope>NUCLEOTIDE SEQUENCE [LARGE SCALE GENOMIC DNA]</scope>
    <source>
        <strain evidence="9">Zg-886</strain>
        <strain evidence="11">zg-886</strain>
    </source>
</reference>
<comment type="catalytic activity">
    <reaction evidence="6">
        <text>Fe-coproporphyrin III + 2 H(+) = coproporphyrin III + Fe(2+)</text>
        <dbReference type="Rhea" id="RHEA:49572"/>
        <dbReference type="ChEBI" id="CHEBI:15378"/>
        <dbReference type="ChEBI" id="CHEBI:29033"/>
        <dbReference type="ChEBI" id="CHEBI:68438"/>
        <dbReference type="ChEBI" id="CHEBI:131725"/>
        <dbReference type="EC" id="4.99.1.9"/>
    </reaction>
    <physiologicalReaction direction="right-to-left" evidence="6">
        <dbReference type="Rhea" id="RHEA:49574"/>
    </physiologicalReaction>
</comment>
<dbReference type="InterPro" id="IPR019772">
    <property type="entry name" value="Ferrochelatase_AS"/>
</dbReference>
<name>A0A9E6STS0_9ACTN</name>
<proteinExistence type="inferred from homology"/>
<keyword evidence="7" id="KW-0479">Metal-binding</keyword>
<dbReference type="GO" id="GO:0004325">
    <property type="term" value="F:ferrochelatase activity"/>
    <property type="evidence" value="ECO:0007669"/>
    <property type="project" value="UniProtKB-UniRule"/>
</dbReference>